<evidence type="ECO:0000313" key="1">
    <source>
        <dbReference type="EMBL" id="KAK7065576.1"/>
    </source>
</evidence>
<accession>A0AAN8WKH9</accession>
<organism evidence="1 3">
    <name type="scientific">Halocaridina rubra</name>
    <name type="common">Hawaiian red shrimp</name>
    <dbReference type="NCBI Taxonomy" id="373956"/>
    <lineage>
        <taxon>Eukaryota</taxon>
        <taxon>Metazoa</taxon>
        <taxon>Ecdysozoa</taxon>
        <taxon>Arthropoda</taxon>
        <taxon>Crustacea</taxon>
        <taxon>Multicrustacea</taxon>
        <taxon>Malacostraca</taxon>
        <taxon>Eumalacostraca</taxon>
        <taxon>Eucarida</taxon>
        <taxon>Decapoda</taxon>
        <taxon>Pleocyemata</taxon>
        <taxon>Caridea</taxon>
        <taxon>Atyoidea</taxon>
        <taxon>Atyidae</taxon>
        <taxon>Halocaridina</taxon>
    </lineage>
</organism>
<dbReference type="EMBL" id="JAXCGZ010011551">
    <property type="protein sequence ID" value="KAK7074525.1"/>
    <property type="molecule type" value="Genomic_DNA"/>
</dbReference>
<dbReference type="EMBL" id="JAXCGZ010020626">
    <property type="protein sequence ID" value="KAK7065576.1"/>
    <property type="molecule type" value="Genomic_DNA"/>
</dbReference>
<protein>
    <submittedName>
        <fullName evidence="1">Uncharacterized protein</fullName>
    </submittedName>
</protein>
<dbReference type="AlphaFoldDB" id="A0AAN8WKH9"/>
<dbReference type="Proteomes" id="UP001381693">
    <property type="component" value="Unassembled WGS sequence"/>
</dbReference>
<evidence type="ECO:0000313" key="2">
    <source>
        <dbReference type="EMBL" id="KAK7074525.1"/>
    </source>
</evidence>
<reference evidence="1 3" key="1">
    <citation type="submission" date="2023-11" db="EMBL/GenBank/DDBJ databases">
        <title>Halocaridina rubra genome assembly.</title>
        <authorList>
            <person name="Smith C."/>
        </authorList>
    </citation>
    <scope>NUCLEOTIDE SEQUENCE [LARGE SCALE GENOMIC DNA]</scope>
    <source>
        <strain evidence="1">EP-1</strain>
        <tissue evidence="1">Whole</tissue>
    </source>
</reference>
<comment type="caution">
    <text evidence="1">The sequence shown here is derived from an EMBL/GenBank/DDBJ whole genome shotgun (WGS) entry which is preliminary data.</text>
</comment>
<gene>
    <name evidence="2" type="ORF">SK128_003266</name>
    <name evidence="1" type="ORF">SK128_009188</name>
</gene>
<proteinExistence type="predicted"/>
<keyword evidence="3" id="KW-1185">Reference proteome</keyword>
<name>A0AAN8WKH9_HALRR</name>
<feature type="non-terminal residue" evidence="1">
    <location>
        <position position="52"/>
    </location>
</feature>
<evidence type="ECO:0000313" key="3">
    <source>
        <dbReference type="Proteomes" id="UP001381693"/>
    </source>
</evidence>
<sequence>MGAGYGRGCSCMGGRTTSRPASYLWRDLDVCRSSPVYSAIGPSTYDVFSRVE</sequence>